<dbReference type="AlphaFoldDB" id="A0A7W7GIU3"/>
<proteinExistence type="predicted"/>
<reference evidence="1 2" key="1">
    <citation type="submission" date="2020-08" db="EMBL/GenBank/DDBJ databases">
        <title>Sequencing the genomes of 1000 actinobacteria strains.</title>
        <authorList>
            <person name="Klenk H.-P."/>
        </authorList>
    </citation>
    <scope>NUCLEOTIDE SEQUENCE [LARGE SCALE GENOMIC DNA]</scope>
    <source>
        <strain evidence="1 2">DSM 40483</strain>
    </source>
</reference>
<dbReference type="RefSeq" id="WP_184910343.1">
    <property type="nucleotide sequence ID" value="NZ_JACHMS010000001.1"/>
</dbReference>
<dbReference type="GeneID" id="95796517"/>
<sequence length="142" mass="15249">MSYSPSIYKFIDGGDMPVAPDLELVLAVLEPHDVGDPQLAVGEDGSLRFWVRASDGSEAEISADETGILVERPQPGEVFAILAELVVKLRAVIIDPSSGRAVCREEERTQLPADMQEEVIVIDMTGEALEAALTGPTDRASQ</sequence>
<organism evidence="1 2">
    <name type="scientific">Streptomyces luteogriseus</name>
    <dbReference type="NCBI Taxonomy" id="68233"/>
    <lineage>
        <taxon>Bacteria</taxon>
        <taxon>Bacillati</taxon>
        <taxon>Actinomycetota</taxon>
        <taxon>Actinomycetes</taxon>
        <taxon>Kitasatosporales</taxon>
        <taxon>Streptomycetaceae</taxon>
        <taxon>Streptomyces</taxon>
    </lineage>
</organism>
<keyword evidence="2" id="KW-1185">Reference proteome</keyword>
<gene>
    <name evidence="1" type="ORF">BJ965_004546</name>
</gene>
<comment type="caution">
    <text evidence="1">The sequence shown here is derived from an EMBL/GenBank/DDBJ whole genome shotgun (WGS) entry which is preliminary data.</text>
</comment>
<name>A0A7W7GIU3_9ACTN</name>
<dbReference type="Proteomes" id="UP000565089">
    <property type="component" value="Unassembled WGS sequence"/>
</dbReference>
<evidence type="ECO:0000313" key="1">
    <source>
        <dbReference type="EMBL" id="MBB4714664.1"/>
    </source>
</evidence>
<evidence type="ECO:0000313" key="2">
    <source>
        <dbReference type="Proteomes" id="UP000565089"/>
    </source>
</evidence>
<accession>A0A7W7GIU3</accession>
<protein>
    <submittedName>
        <fullName evidence="1">Uncharacterized protein</fullName>
    </submittedName>
</protein>
<dbReference type="EMBL" id="JACHMS010000001">
    <property type="protein sequence ID" value="MBB4714664.1"/>
    <property type="molecule type" value="Genomic_DNA"/>
</dbReference>